<gene>
    <name evidence="1" type="primary">CABIN1</name>
    <name evidence="1" type="ORF">NPIL_195231</name>
</gene>
<reference evidence="1" key="1">
    <citation type="submission" date="2020-08" db="EMBL/GenBank/DDBJ databases">
        <title>Multicomponent nature underlies the extraordinary mechanical properties of spider dragline silk.</title>
        <authorList>
            <person name="Kono N."/>
            <person name="Nakamura H."/>
            <person name="Mori M."/>
            <person name="Yoshida Y."/>
            <person name="Ohtoshi R."/>
            <person name="Malay A.D."/>
            <person name="Moran D.A.P."/>
            <person name="Tomita M."/>
            <person name="Numata K."/>
            <person name="Arakawa K."/>
        </authorList>
    </citation>
    <scope>NUCLEOTIDE SEQUENCE</scope>
</reference>
<organism evidence="1 2">
    <name type="scientific">Nephila pilipes</name>
    <name type="common">Giant wood spider</name>
    <name type="synonym">Nephila maculata</name>
    <dbReference type="NCBI Taxonomy" id="299642"/>
    <lineage>
        <taxon>Eukaryota</taxon>
        <taxon>Metazoa</taxon>
        <taxon>Ecdysozoa</taxon>
        <taxon>Arthropoda</taxon>
        <taxon>Chelicerata</taxon>
        <taxon>Arachnida</taxon>
        <taxon>Araneae</taxon>
        <taxon>Araneomorphae</taxon>
        <taxon>Entelegynae</taxon>
        <taxon>Araneoidea</taxon>
        <taxon>Nephilidae</taxon>
        <taxon>Nephila</taxon>
    </lineage>
</organism>
<dbReference type="EMBL" id="BMAW01106267">
    <property type="protein sequence ID" value="GFT23496.1"/>
    <property type="molecule type" value="Genomic_DNA"/>
</dbReference>
<dbReference type="OrthoDB" id="6376137at2759"/>
<name>A0A8X6NN94_NEPPI</name>
<feature type="non-terminal residue" evidence="1">
    <location>
        <position position="1"/>
    </location>
</feature>
<dbReference type="Proteomes" id="UP000887013">
    <property type="component" value="Unassembled WGS sequence"/>
</dbReference>
<comment type="caution">
    <text evidence="1">The sequence shown here is derived from an EMBL/GenBank/DDBJ whole genome shotgun (WGS) entry which is preliminary data.</text>
</comment>
<evidence type="ECO:0000313" key="2">
    <source>
        <dbReference type="Proteomes" id="UP000887013"/>
    </source>
</evidence>
<evidence type="ECO:0000313" key="1">
    <source>
        <dbReference type="EMBL" id="GFT23496.1"/>
    </source>
</evidence>
<dbReference type="AlphaFoldDB" id="A0A8X6NN94"/>
<proteinExistence type="predicted"/>
<sequence length="476" mass="53368">LETSIGESKNDKLVPEIPTSQLQSTPWFEISINESKKNSPEISTSQLQSTPMFQTSVIESKKDNNVLETPVPQLQSTPMFETSIIESKTDNIVLETPTSLLPSTPWFEISINDSKRKNPEITTSQLQSTPMFETSINEFKKDHPVSETSRSHLQSTPLCETSIKESKKNLISGILTPSLQSTQMFGASTVLSADDFNVTEISSSQLKSDANNTFQQGKFKSAVMSPNSTQGVEESEISMDILSIIENFSEQSTITQSPFQESVVSDDICLNSKLIENTEIKTSVIAINTTANDDRNESFLSEANDSSSSTNIEIGVIEQCAKEMLEFINKKVEDMVLSTKSPVSFSSLDDDEEEMTVEKIREERKRNLELIRRDFESMLEDNSATLNAEIKDETLSDSEIKDETLSDSEIKYEIVSDSKIKEKSKISQKLKTFKNQLDPLEEEEKDLEMHIFESSEFNSLNDLAFSSSELSEAEEF</sequence>
<protein>
    <submittedName>
        <fullName evidence="1">Calcineurin-binding protein cabin-1</fullName>
    </submittedName>
</protein>
<accession>A0A8X6NN94</accession>
<keyword evidence="2" id="KW-1185">Reference proteome</keyword>